<protein>
    <recommendedName>
        <fullName evidence="1">RNase H type-1 domain-containing protein</fullName>
    </recommendedName>
</protein>
<dbReference type="InterPro" id="IPR002156">
    <property type="entry name" value="RNaseH_domain"/>
</dbReference>
<reference evidence="2 3" key="1">
    <citation type="journal article" date="2013" name="Nat. Genet.">
        <title>The high-quality draft genome of peach (Prunus persica) identifies unique patterns of genetic diversity, domestication and genome evolution.</title>
        <authorList>
            <consortium name="International Peach Genome Initiative"/>
            <person name="Verde I."/>
            <person name="Abbott A.G."/>
            <person name="Scalabrin S."/>
            <person name="Jung S."/>
            <person name="Shu S."/>
            <person name="Marroni F."/>
            <person name="Zhebentyayeva T."/>
            <person name="Dettori M.T."/>
            <person name="Grimwood J."/>
            <person name="Cattonaro F."/>
            <person name="Zuccolo A."/>
            <person name="Rossini L."/>
            <person name="Jenkins J."/>
            <person name="Vendramin E."/>
            <person name="Meisel L.A."/>
            <person name="Decroocq V."/>
            <person name="Sosinski B."/>
            <person name="Prochnik S."/>
            <person name="Mitros T."/>
            <person name="Policriti A."/>
            <person name="Cipriani G."/>
            <person name="Dondini L."/>
            <person name="Ficklin S."/>
            <person name="Goodstein D.M."/>
            <person name="Xuan P."/>
            <person name="Del Fabbro C."/>
            <person name="Aramini V."/>
            <person name="Copetti D."/>
            <person name="Gonzalez S."/>
            <person name="Horner D.S."/>
            <person name="Falchi R."/>
            <person name="Lucas S."/>
            <person name="Mica E."/>
            <person name="Maldonado J."/>
            <person name="Lazzari B."/>
            <person name="Bielenberg D."/>
            <person name="Pirona R."/>
            <person name="Miculan M."/>
            <person name="Barakat A."/>
            <person name="Testolin R."/>
            <person name="Stella A."/>
            <person name="Tartarini S."/>
            <person name="Tonutti P."/>
            <person name="Arus P."/>
            <person name="Orellana A."/>
            <person name="Wells C."/>
            <person name="Main D."/>
            <person name="Vizzotto G."/>
            <person name="Silva H."/>
            <person name="Salamini F."/>
            <person name="Schmutz J."/>
            <person name="Morgante M."/>
            <person name="Rokhsar D.S."/>
        </authorList>
    </citation>
    <scope>NUCLEOTIDE SEQUENCE [LARGE SCALE GENOMIC DNA]</scope>
    <source>
        <strain evidence="3">cv. Nemared</strain>
    </source>
</reference>
<dbReference type="Pfam" id="PF13456">
    <property type="entry name" value="RVT_3"/>
    <property type="match status" value="1"/>
</dbReference>
<name>A0A251PQD5_PRUPE</name>
<evidence type="ECO:0000259" key="1">
    <source>
        <dbReference type="Pfam" id="PF13456"/>
    </source>
</evidence>
<dbReference type="InterPro" id="IPR044730">
    <property type="entry name" value="RNase_H-like_dom_plant"/>
</dbReference>
<dbReference type="InterPro" id="IPR053151">
    <property type="entry name" value="RNase_H-like"/>
</dbReference>
<dbReference type="InterPro" id="IPR036397">
    <property type="entry name" value="RNaseH_sf"/>
</dbReference>
<dbReference type="GO" id="GO:0003676">
    <property type="term" value="F:nucleic acid binding"/>
    <property type="evidence" value="ECO:0007669"/>
    <property type="project" value="InterPro"/>
</dbReference>
<sequence length="99" mass="10723">MVIKWHPPPTGWIKINFDGSLMNSQGSIGFVIRNCDGHVLLAGSNNVGENSINVAESIALWDGLAVAIERGWDQIVVEGDSKLVIDSILKKASPPWSIQ</sequence>
<dbReference type="CDD" id="cd06222">
    <property type="entry name" value="RNase_H_like"/>
    <property type="match status" value="1"/>
</dbReference>
<organism evidence="2 3">
    <name type="scientific">Prunus persica</name>
    <name type="common">Peach</name>
    <name type="synonym">Amygdalus persica</name>
    <dbReference type="NCBI Taxonomy" id="3760"/>
    <lineage>
        <taxon>Eukaryota</taxon>
        <taxon>Viridiplantae</taxon>
        <taxon>Streptophyta</taxon>
        <taxon>Embryophyta</taxon>
        <taxon>Tracheophyta</taxon>
        <taxon>Spermatophyta</taxon>
        <taxon>Magnoliopsida</taxon>
        <taxon>eudicotyledons</taxon>
        <taxon>Gunneridae</taxon>
        <taxon>Pentapetalae</taxon>
        <taxon>rosids</taxon>
        <taxon>fabids</taxon>
        <taxon>Rosales</taxon>
        <taxon>Rosaceae</taxon>
        <taxon>Amygdaloideae</taxon>
        <taxon>Amygdaleae</taxon>
        <taxon>Prunus</taxon>
    </lineage>
</organism>
<dbReference type="EMBL" id="CM007654">
    <property type="protein sequence ID" value="ONI13791.1"/>
    <property type="molecule type" value="Genomic_DNA"/>
</dbReference>
<dbReference type="SUPFAM" id="SSF53098">
    <property type="entry name" value="Ribonuclease H-like"/>
    <property type="match status" value="1"/>
</dbReference>
<keyword evidence="3" id="KW-1185">Reference proteome</keyword>
<dbReference type="Gene3D" id="3.30.420.10">
    <property type="entry name" value="Ribonuclease H-like superfamily/Ribonuclease H"/>
    <property type="match status" value="1"/>
</dbReference>
<dbReference type="Gramene" id="ONI13791">
    <property type="protein sequence ID" value="ONI13791"/>
    <property type="gene ID" value="PRUPE_4G245300"/>
</dbReference>
<accession>A0A251PQD5</accession>
<feature type="domain" description="RNase H type-1" evidence="1">
    <location>
        <begin position="16"/>
        <end position="91"/>
    </location>
</feature>
<dbReference type="InterPro" id="IPR012337">
    <property type="entry name" value="RNaseH-like_sf"/>
</dbReference>
<evidence type="ECO:0000313" key="3">
    <source>
        <dbReference type="Proteomes" id="UP000006882"/>
    </source>
</evidence>
<dbReference type="AlphaFoldDB" id="A0A251PQD5"/>
<evidence type="ECO:0000313" key="2">
    <source>
        <dbReference type="EMBL" id="ONI13791.1"/>
    </source>
</evidence>
<dbReference type="PANTHER" id="PTHR47723">
    <property type="entry name" value="OS05G0353850 PROTEIN"/>
    <property type="match status" value="1"/>
</dbReference>
<dbReference type="PANTHER" id="PTHR47723:SF23">
    <property type="entry name" value="REVERSE TRANSCRIPTASE-LIKE PROTEIN"/>
    <property type="match status" value="1"/>
</dbReference>
<dbReference type="Proteomes" id="UP000006882">
    <property type="component" value="Chromosome G4"/>
</dbReference>
<proteinExistence type="predicted"/>
<gene>
    <name evidence="2" type="ORF">PRUPE_4G245300</name>
</gene>
<dbReference type="GO" id="GO:0004523">
    <property type="term" value="F:RNA-DNA hybrid ribonuclease activity"/>
    <property type="evidence" value="ECO:0007669"/>
    <property type="project" value="InterPro"/>
</dbReference>
<dbReference type="STRING" id="3760.A0A251PQD5"/>
<dbReference type="eggNOG" id="KOG1075">
    <property type="taxonomic scope" value="Eukaryota"/>
</dbReference>